<reference evidence="8 9" key="1">
    <citation type="journal article" date="2018" name="J. Microbiol.">
        <title>Baekduia soli gen. nov., sp. nov., a novel bacterium isolated from the soil of Baekdu Mountain and proposal of a novel family name, Baekduiaceae fam. nov.</title>
        <authorList>
            <person name="An D.S."/>
            <person name="Siddiqi M.Z."/>
            <person name="Kim K.H."/>
            <person name="Yu H.S."/>
            <person name="Im W.T."/>
        </authorList>
    </citation>
    <scope>NUCLEOTIDE SEQUENCE [LARGE SCALE GENOMIC DNA]</scope>
    <source>
        <strain evidence="8 9">BR7-21</strain>
    </source>
</reference>
<feature type="domain" description="RNA polymerase sigma-70 region 2" evidence="6">
    <location>
        <begin position="14"/>
        <end position="79"/>
    </location>
</feature>
<evidence type="ECO:0000313" key="9">
    <source>
        <dbReference type="Proteomes" id="UP000321805"/>
    </source>
</evidence>
<dbReference type="Gene3D" id="3.10.450.50">
    <property type="match status" value="1"/>
</dbReference>
<dbReference type="SUPFAM" id="SSF88946">
    <property type="entry name" value="Sigma2 domain of RNA polymerase sigma factors"/>
    <property type="match status" value="1"/>
</dbReference>
<feature type="domain" description="RNA polymerase sigma factor 70 region 4 type 2" evidence="7">
    <location>
        <begin position="112"/>
        <end position="164"/>
    </location>
</feature>
<dbReference type="SUPFAM" id="SSF88659">
    <property type="entry name" value="Sigma3 and sigma4 domains of RNA polymerase sigma factors"/>
    <property type="match status" value="1"/>
</dbReference>
<evidence type="ECO:0000259" key="7">
    <source>
        <dbReference type="Pfam" id="PF08281"/>
    </source>
</evidence>
<dbReference type="NCBIfam" id="TIGR02937">
    <property type="entry name" value="sigma70-ECF"/>
    <property type="match status" value="1"/>
</dbReference>
<dbReference type="OrthoDB" id="3211555at2"/>
<dbReference type="PANTHER" id="PTHR30173:SF36">
    <property type="entry name" value="ECF RNA POLYMERASE SIGMA FACTOR SIGJ"/>
    <property type="match status" value="1"/>
</dbReference>
<evidence type="ECO:0000256" key="4">
    <source>
        <dbReference type="ARBA" id="ARBA00023082"/>
    </source>
</evidence>
<gene>
    <name evidence="8" type="ORF">FSW04_21440</name>
</gene>
<name>A0A5B8UA29_9ACTN</name>
<dbReference type="InterPro" id="IPR013325">
    <property type="entry name" value="RNA_pol_sigma_r2"/>
</dbReference>
<dbReference type="NCBIfam" id="TIGR02957">
    <property type="entry name" value="SigX4"/>
    <property type="match status" value="1"/>
</dbReference>
<dbReference type="InterPro" id="IPR052704">
    <property type="entry name" value="ECF_Sigma-70_Domain"/>
</dbReference>
<dbReference type="GO" id="GO:0003677">
    <property type="term" value="F:DNA binding"/>
    <property type="evidence" value="ECO:0007669"/>
    <property type="project" value="InterPro"/>
</dbReference>
<organism evidence="8 9">
    <name type="scientific">Baekduia soli</name>
    <dbReference type="NCBI Taxonomy" id="496014"/>
    <lineage>
        <taxon>Bacteria</taxon>
        <taxon>Bacillati</taxon>
        <taxon>Actinomycetota</taxon>
        <taxon>Thermoleophilia</taxon>
        <taxon>Solirubrobacterales</taxon>
        <taxon>Baekduiaceae</taxon>
        <taxon>Baekduia</taxon>
    </lineage>
</organism>
<dbReference type="InterPro" id="IPR013249">
    <property type="entry name" value="RNA_pol_sigma70_r4_t2"/>
</dbReference>
<dbReference type="InterPro" id="IPR032710">
    <property type="entry name" value="NTF2-like_dom_sf"/>
</dbReference>
<proteinExistence type="inferred from homology"/>
<dbReference type="AlphaFoldDB" id="A0A5B8UA29"/>
<dbReference type="GO" id="GO:0016987">
    <property type="term" value="F:sigma factor activity"/>
    <property type="evidence" value="ECO:0007669"/>
    <property type="project" value="UniProtKB-KW"/>
</dbReference>
<evidence type="ECO:0000256" key="5">
    <source>
        <dbReference type="ARBA" id="ARBA00023163"/>
    </source>
</evidence>
<evidence type="ECO:0000256" key="2">
    <source>
        <dbReference type="ARBA" id="ARBA00011344"/>
    </source>
</evidence>
<evidence type="ECO:0000256" key="1">
    <source>
        <dbReference type="ARBA" id="ARBA00010641"/>
    </source>
</evidence>
<dbReference type="Gene3D" id="1.10.1740.10">
    <property type="match status" value="1"/>
</dbReference>
<dbReference type="GO" id="GO:0006352">
    <property type="term" value="P:DNA-templated transcription initiation"/>
    <property type="evidence" value="ECO:0007669"/>
    <property type="project" value="InterPro"/>
</dbReference>
<keyword evidence="9" id="KW-1185">Reference proteome</keyword>
<dbReference type="Proteomes" id="UP000321805">
    <property type="component" value="Chromosome"/>
</dbReference>
<dbReference type="InterPro" id="IPR014303">
    <property type="entry name" value="RNA_pol_sigma-70_ECF"/>
</dbReference>
<dbReference type="PANTHER" id="PTHR30173">
    <property type="entry name" value="SIGMA 19 FACTOR"/>
    <property type="match status" value="1"/>
</dbReference>
<keyword evidence="4" id="KW-0731">Sigma factor</keyword>
<comment type="subunit">
    <text evidence="2">Interacts transiently with the RNA polymerase catalytic core formed by RpoA, RpoB, RpoC and RpoZ (2 alpha, 1 beta, 1 beta' and 1 omega subunit) to form the RNA polymerase holoenzyme that can initiate transcription.</text>
</comment>
<comment type="similarity">
    <text evidence="1">Belongs to the sigma-70 factor family. ECF subfamily.</text>
</comment>
<dbReference type="Gene3D" id="1.10.10.10">
    <property type="entry name" value="Winged helix-like DNA-binding domain superfamily/Winged helix DNA-binding domain"/>
    <property type="match status" value="1"/>
</dbReference>
<accession>A0A5B8UA29</accession>
<dbReference type="RefSeq" id="WP_146922242.1">
    <property type="nucleotide sequence ID" value="NZ_CP042430.1"/>
</dbReference>
<evidence type="ECO:0000256" key="3">
    <source>
        <dbReference type="ARBA" id="ARBA00023015"/>
    </source>
</evidence>
<dbReference type="InterPro" id="IPR036388">
    <property type="entry name" value="WH-like_DNA-bd_sf"/>
</dbReference>
<dbReference type="Pfam" id="PF04542">
    <property type="entry name" value="Sigma70_r2"/>
    <property type="match status" value="1"/>
</dbReference>
<dbReference type="InterPro" id="IPR013324">
    <property type="entry name" value="RNA_pol_sigma_r3/r4-like"/>
</dbReference>
<evidence type="ECO:0000259" key="6">
    <source>
        <dbReference type="Pfam" id="PF04542"/>
    </source>
</evidence>
<keyword evidence="5" id="KW-0804">Transcription</keyword>
<dbReference type="InterPro" id="IPR014284">
    <property type="entry name" value="RNA_pol_sigma-70_dom"/>
</dbReference>
<dbReference type="InterPro" id="IPR007627">
    <property type="entry name" value="RNA_pol_sigma70_r2"/>
</dbReference>
<dbReference type="SUPFAM" id="SSF54427">
    <property type="entry name" value="NTF2-like"/>
    <property type="match status" value="1"/>
</dbReference>
<dbReference type="Pfam" id="PF08281">
    <property type="entry name" value="Sigma70_r4_2"/>
    <property type="match status" value="1"/>
</dbReference>
<keyword evidence="3" id="KW-0805">Transcription regulation</keyword>
<sequence length="306" mass="32712">MSDPDTVLTELHPQLRPLAFAIAYRMLGSVAEAEDVVQEAMLRLHRELRAGTAIESPKAYVSAITTRLAIDALRSARRRREAYAGPWLPEPVVTDAAGDVAGSAELADSLSMAFLVVLERLSPVQRAVFLLHDVFDYGYDEVAAIVGKSAGNCRQIAVRARRRIADERPRFEPSRAARDDLADRFFAAAGQGDLEGLIALLAADAVFTGDGGGNATAFPRPIDGRDRVARLLVGIFRKGAAIGARLEPAQVNGQPGGLVRDAGGALVNTLVLDIADGLVVGVRSQINPEKLAHLGPVSDLARRRAR</sequence>
<protein>
    <submittedName>
        <fullName evidence="8">RNA polymerase sigma-70 factor</fullName>
    </submittedName>
</protein>
<dbReference type="EMBL" id="CP042430">
    <property type="protein sequence ID" value="QEC49877.1"/>
    <property type="molecule type" value="Genomic_DNA"/>
</dbReference>
<dbReference type="KEGG" id="bsol:FSW04_21440"/>
<evidence type="ECO:0000313" key="8">
    <source>
        <dbReference type="EMBL" id="QEC49877.1"/>
    </source>
</evidence>
<dbReference type="NCBIfam" id="NF007214">
    <property type="entry name" value="PRK09636.1"/>
    <property type="match status" value="1"/>
</dbReference>